<feature type="region of interest" description="Disordered" evidence="1">
    <location>
        <begin position="56"/>
        <end position="162"/>
    </location>
</feature>
<keyword evidence="3" id="KW-1185">Reference proteome</keyword>
<evidence type="ECO:0000313" key="2">
    <source>
        <dbReference type="EMBL" id="KAF3552054.1"/>
    </source>
</evidence>
<evidence type="ECO:0000256" key="1">
    <source>
        <dbReference type="SAM" id="MobiDB-lite"/>
    </source>
</evidence>
<accession>A0ABQ7CIQ1</accession>
<proteinExistence type="predicted"/>
<sequence>MRRKAGVGMRKPEEQSKSCFSRHGKQRKPDTWVITPTPAPSKPVEVVVLPRKAEYGPCEKENIPGSQGTPGPYASPRFKEETPGSPYDSKEEPPGSPIASEFHQRSQGLRKNLRVPMWPQGSKDKKEARTPVQPKAHRGHNKLQRTSGYNQRSPDLNLRFQH</sequence>
<feature type="compositionally biased region" description="Polar residues" evidence="1">
    <location>
        <begin position="144"/>
        <end position="154"/>
    </location>
</feature>
<dbReference type="EMBL" id="QGKV02000832">
    <property type="protein sequence ID" value="KAF3552054.1"/>
    <property type="molecule type" value="Genomic_DNA"/>
</dbReference>
<feature type="compositionally biased region" description="Basic and acidic residues" evidence="1">
    <location>
        <begin position="77"/>
        <end position="93"/>
    </location>
</feature>
<reference evidence="2 3" key="1">
    <citation type="journal article" date="2020" name="BMC Genomics">
        <title>Intraspecific diversification of the crop wild relative Brassica cretica Lam. using demographic model selection.</title>
        <authorList>
            <person name="Kioukis A."/>
            <person name="Michalopoulou V.A."/>
            <person name="Briers L."/>
            <person name="Pirintsos S."/>
            <person name="Studholme D.J."/>
            <person name="Pavlidis P."/>
            <person name="Sarris P.F."/>
        </authorList>
    </citation>
    <scope>NUCLEOTIDE SEQUENCE [LARGE SCALE GENOMIC DNA]</scope>
    <source>
        <strain evidence="3">cv. PFS-1207/04</strain>
    </source>
</reference>
<name>A0ABQ7CIQ1_BRACR</name>
<dbReference type="Proteomes" id="UP000266723">
    <property type="component" value="Unassembled WGS sequence"/>
</dbReference>
<organism evidence="2 3">
    <name type="scientific">Brassica cretica</name>
    <name type="common">Mustard</name>
    <dbReference type="NCBI Taxonomy" id="69181"/>
    <lineage>
        <taxon>Eukaryota</taxon>
        <taxon>Viridiplantae</taxon>
        <taxon>Streptophyta</taxon>
        <taxon>Embryophyta</taxon>
        <taxon>Tracheophyta</taxon>
        <taxon>Spermatophyta</taxon>
        <taxon>Magnoliopsida</taxon>
        <taxon>eudicotyledons</taxon>
        <taxon>Gunneridae</taxon>
        <taxon>Pentapetalae</taxon>
        <taxon>rosids</taxon>
        <taxon>malvids</taxon>
        <taxon>Brassicales</taxon>
        <taxon>Brassicaceae</taxon>
        <taxon>Brassiceae</taxon>
        <taxon>Brassica</taxon>
    </lineage>
</organism>
<feature type="region of interest" description="Disordered" evidence="1">
    <location>
        <begin position="1"/>
        <end position="41"/>
    </location>
</feature>
<gene>
    <name evidence="2" type="ORF">DY000_02007528</name>
</gene>
<comment type="caution">
    <text evidence="2">The sequence shown here is derived from an EMBL/GenBank/DDBJ whole genome shotgun (WGS) entry which is preliminary data.</text>
</comment>
<protein>
    <submittedName>
        <fullName evidence="2">Uncharacterized protein</fullName>
    </submittedName>
</protein>
<evidence type="ECO:0000313" key="3">
    <source>
        <dbReference type="Proteomes" id="UP000266723"/>
    </source>
</evidence>